<dbReference type="PANTHER" id="PTHR11764">
    <property type="entry name" value="TERPENE CYCLASE/MUTASE FAMILY MEMBER"/>
    <property type="match status" value="1"/>
</dbReference>
<dbReference type="InterPro" id="IPR008930">
    <property type="entry name" value="Terpenoid_cyclase/PrenylTrfase"/>
</dbReference>
<gene>
    <name evidence="3" type="primary">LOC140013786</name>
</gene>
<name>A0ABM4VKF3_COFAR</name>
<dbReference type="SUPFAM" id="SSF48239">
    <property type="entry name" value="Terpenoid cyclases/Protein prenyltransferases"/>
    <property type="match status" value="1"/>
</dbReference>
<proteinExistence type="predicted"/>
<evidence type="ECO:0000313" key="2">
    <source>
        <dbReference type="Proteomes" id="UP001652660"/>
    </source>
</evidence>
<dbReference type="GeneID" id="140013786"/>
<protein>
    <submittedName>
        <fullName evidence="3">Germanicol synthase-like</fullName>
    </submittedName>
</protein>
<reference evidence="3" key="1">
    <citation type="submission" date="2025-08" db="UniProtKB">
        <authorList>
            <consortium name="RefSeq"/>
        </authorList>
    </citation>
    <scope>IDENTIFICATION</scope>
    <source>
        <tissue evidence="3">Leaves</tissue>
    </source>
</reference>
<dbReference type="Proteomes" id="UP001652660">
    <property type="component" value="Chromosome 8c"/>
</dbReference>
<organism evidence="2 3">
    <name type="scientific">Coffea arabica</name>
    <name type="common">Arabian coffee</name>
    <dbReference type="NCBI Taxonomy" id="13443"/>
    <lineage>
        <taxon>Eukaryota</taxon>
        <taxon>Viridiplantae</taxon>
        <taxon>Streptophyta</taxon>
        <taxon>Embryophyta</taxon>
        <taxon>Tracheophyta</taxon>
        <taxon>Spermatophyta</taxon>
        <taxon>Magnoliopsida</taxon>
        <taxon>eudicotyledons</taxon>
        <taxon>Gunneridae</taxon>
        <taxon>Pentapetalae</taxon>
        <taxon>asterids</taxon>
        <taxon>lamiids</taxon>
        <taxon>Gentianales</taxon>
        <taxon>Rubiaceae</taxon>
        <taxon>Ixoroideae</taxon>
        <taxon>Gardenieae complex</taxon>
        <taxon>Bertiereae - Coffeeae clade</taxon>
        <taxon>Coffeeae</taxon>
        <taxon>Coffea</taxon>
    </lineage>
</organism>
<sequence>MWKLKVAEGHGPWLFSTNNFLGRQIWEFDPDLGTPEERAQVEKARTDYRKNRFQAKPSADILKQMQLIKENQADLSLPNIRFERIEGITGEMVTSALRKAVRFTSAVQAQDGHWPAEMSGPLFYLPPLVSV</sequence>
<accession>A0ABM4VKF3</accession>
<keyword evidence="1" id="KW-0413">Isomerase</keyword>
<dbReference type="PANTHER" id="PTHR11764:SF58">
    <property type="entry name" value="BETA-AMYRIN SYNTHASE-RELATED"/>
    <property type="match status" value="1"/>
</dbReference>
<dbReference type="InterPro" id="IPR018333">
    <property type="entry name" value="Squalene_cyclase"/>
</dbReference>
<keyword evidence="2" id="KW-1185">Reference proteome</keyword>
<dbReference type="RefSeq" id="XP_071920003.1">
    <property type="nucleotide sequence ID" value="XM_072063902.1"/>
</dbReference>
<evidence type="ECO:0000313" key="3">
    <source>
        <dbReference type="RefSeq" id="XP_071920003.1"/>
    </source>
</evidence>
<evidence type="ECO:0000256" key="1">
    <source>
        <dbReference type="ARBA" id="ARBA00023235"/>
    </source>
</evidence>